<dbReference type="InterPro" id="IPR000823">
    <property type="entry name" value="Peroxidase_pln"/>
</dbReference>
<feature type="signal peptide" evidence="15">
    <location>
        <begin position="1"/>
        <end position="21"/>
    </location>
</feature>
<feature type="site" description="Transition state stabilizer" evidence="13">
    <location>
        <position position="60"/>
    </location>
</feature>
<feature type="chain" id="PRO_5019616179" description="Peroxidase" evidence="15">
    <location>
        <begin position="22"/>
        <end position="324"/>
    </location>
</feature>
<evidence type="ECO:0000256" key="15">
    <source>
        <dbReference type="RuleBase" id="RU362060"/>
    </source>
</evidence>
<keyword evidence="7 15" id="KW-0560">Oxidoreductase</keyword>
<evidence type="ECO:0000256" key="2">
    <source>
        <dbReference type="ARBA" id="ARBA00012313"/>
    </source>
</evidence>
<evidence type="ECO:0000256" key="8">
    <source>
        <dbReference type="ARBA" id="ARBA00023004"/>
    </source>
</evidence>
<organism evidence="17 18">
    <name type="scientific">Malus domestica</name>
    <name type="common">Apple</name>
    <name type="synonym">Pyrus malus</name>
    <dbReference type="NCBI Taxonomy" id="3750"/>
    <lineage>
        <taxon>Eukaryota</taxon>
        <taxon>Viridiplantae</taxon>
        <taxon>Streptophyta</taxon>
        <taxon>Embryophyta</taxon>
        <taxon>Tracheophyta</taxon>
        <taxon>Spermatophyta</taxon>
        <taxon>Magnoliopsida</taxon>
        <taxon>eudicotyledons</taxon>
        <taxon>Gunneridae</taxon>
        <taxon>Pentapetalae</taxon>
        <taxon>rosids</taxon>
        <taxon>fabids</taxon>
        <taxon>Rosales</taxon>
        <taxon>Rosaceae</taxon>
        <taxon>Amygdaloideae</taxon>
        <taxon>Maleae</taxon>
        <taxon>Malus</taxon>
    </lineage>
</organism>
<dbReference type="Proteomes" id="UP000290289">
    <property type="component" value="Chromosome 16"/>
</dbReference>
<feature type="binding site" evidence="12">
    <location>
        <position position="74"/>
    </location>
    <ligand>
        <name>Ca(2+)</name>
        <dbReference type="ChEBI" id="CHEBI:29108"/>
        <label>1</label>
    </ligand>
</feature>
<feature type="disulfide bond" evidence="14">
    <location>
        <begin position="199"/>
        <end position="230"/>
    </location>
</feature>
<evidence type="ECO:0000259" key="16">
    <source>
        <dbReference type="PROSITE" id="PS50873"/>
    </source>
</evidence>
<evidence type="ECO:0000256" key="3">
    <source>
        <dbReference type="ARBA" id="ARBA00022559"/>
    </source>
</evidence>
<dbReference type="Gene3D" id="1.10.520.10">
    <property type="match status" value="1"/>
</dbReference>
<keyword evidence="8 12" id="KW-0408">Iron</keyword>
<dbReference type="GO" id="GO:0042744">
    <property type="term" value="P:hydrogen peroxide catabolic process"/>
    <property type="evidence" value="ECO:0007669"/>
    <property type="project" value="UniProtKB-KW"/>
</dbReference>
<keyword evidence="9 14" id="KW-1015">Disulfide bond</keyword>
<feature type="binding site" evidence="12">
    <location>
        <position position="70"/>
    </location>
    <ligand>
        <name>Ca(2+)</name>
        <dbReference type="ChEBI" id="CHEBI:29108"/>
        <label>1</label>
    </ligand>
</feature>
<comment type="cofactor">
    <cofactor evidence="12 15">
        <name>heme b</name>
        <dbReference type="ChEBI" id="CHEBI:60344"/>
    </cofactor>
    <text evidence="12 15">Binds 1 heme b (iron(II)-protoporphyrin IX) group per subunit.</text>
</comment>
<evidence type="ECO:0000256" key="10">
    <source>
        <dbReference type="PIRSR" id="PIRSR600823-1"/>
    </source>
</evidence>
<evidence type="ECO:0000256" key="7">
    <source>
        <dbReference type="ARBA" id="ARBA00023002"/>
    </source>
</evidence>
<evidence type="ECO:0000256" key="9">
    <source>
        <dbReference type="ARBA" id="ARBA00023157"/>
    </source>
</evidence>
<dbReference type="PRINTS" id="PR00461">
    <property type="entry name" value="PLPEROXIDASE"/>
</dbReference>
<dbReference type="EMBL" id="RDQH01000342">
    <property type="protein sequence ID" value="RXH71871.1"/>
    <property type="molecule type" value="Genomic_DNA"/>
</dbReference>
<feature type="disulfide bond" evidence="14">
    <location>
        <begin position="119"/>
        <end position="320"/>
    </location>
</feature>
<protein>
    <recommendedName>
        <fullName evidence="2 15">Peroxidase</fullName>
        <ecNumber evidence="2 15">1.11.1.7</ecNumber>
    </recommendedName>
</protein>
<evidence type="ECO:0000256" key="11">
    <source>
        <dbReference type="PIRSR" id="PIRSR600823-2"/>
    </source>
</evidence>
<feature type="active site" description="Proton acceptor" evidence="10">
    <location>
        <position position="64"/>
    </location>
</feature>
<evidence type="ECO:0000256" key="13">
    <source>
        <dbReference type="PIRSR" id="PIRSR600823-4"/>
    </source>
</evidence>
<dbReference type="PANTHER" id="PTHR31517">
    <property type="match status" value="1"/>
</dbReference>
<gene>
    <name evidence="17" type="ORF">DVH24_025372</name>
</gene>
<keyword evidence="6 15" id="KW-0732">Signal</keyword>
<evidence type="ECO:0000313" key="17">
    <source>
        <dbReference type="EMBL" id="RXH71871.1"/>
    </source>
</evidence>
<dbReference type="PANTHER" id="PTHR31517:SF81">
    <property type="entry name" value="PEROXIDASE"/>
    <property type="match status" value="1"/>
</dbReference>
<comment type="similarity">
    <text evidence="15">Belongs to the peroxidase family. Classical plant (class III) peroxidase subfamily.</text>
</comment>
<keyword evidence="18" id="KW-1185">Reference proteome</keyword>
<dbReference type="Pfam" id="PF00141">
    <property type="entry name" value="peroxidase"/>
    <property type="match status" value="1"/>
</dbReference>
<sequence>MNLRAIVVGISLFVFSIWVEGQGLSYNFYENSCPQVEAIVRAAIQPTFLTDPTSPAAFLRLMFHDCQVQGCDASILVDPNANIVPSEMAAGKNFGIRKRESINILKSMVELQCPQQVSCADILVLAAREAVVVSGGPQIKVALGRRDSPFAPSYKLADSLLPSPTIGVDGMLQLFAKKGMTVEESVAIMGAHTLGVTHCLNILNRLNQADEGGQVQGMTPGFEAFLRLNCPQGSLTSNTSFVLNDPTTLTFDNHYYNNVIGGHGVLRIDAEMVMDPRTAMVVERFAANQDDFFQAFSSAFVKLSNSGVLTGNQGVVRKSCNAID</sequence>
<keyword evidence="3 15" id="KW-0575">Peroxidase</keyword>
<evidence type="ECO:0000256" key="4">
    <source>
        <dbReference type="ARBA" id="ARBA00022617"/>
    </source>
</evidence>
<dbReference type="PROSITE" id="PS50873">
    <property type="entry name" value="PEROXIDASE_4"/>
    <property type="match status" value="1"/>
</dbReference>
<accession>A0A498HRU3</accession>
<keyword evidence="15" id="KW-0964">Secreted</keyword>
<dbReference type="GO" id="GO:0005576">
    <property type="term" value="C:extracellular region"/>
    <property type="evidence" value="ECO:0007669"/>
    <property type="project" value="UniProtKB-SubCell"/>
</dbReference>
<feature type="disulfide bond" evidence="14">
    <location>
        <begin position="33"/>
        <end position="113"/>
    </location>
</feature>
<comment type="caution">
    <text evidence="17">The sequence shown here is derived from an EMBL/GenBank/DDBJ whole genome shotgun (WGS) entry which is preliminary data.</text>
</comment>
<comment type="catalytic activity">
    <reaction evidence="1 15">
        <text>2 a phenolic donor + H2O2 = 2 a phenolic radical donor + 2 H2O</text>
        <dbReference type="Rhea" id="RHEA:56136"/>
        <dbReference type="ChEBI" id="CHEBI:15377"/>
        <dbReference type="ChEBI" id="CHEBI:16240"/>
        <dbReference type="ChEBI" id="CHEBI:139520"/>
        <dbReference type="ChEBI" id="CHEBI:139521"/>
        <dbReference type="EC" id="1.11.1.7"/>
    </reaction>
</comment>
<keyword evidence="4 15" id="KW-0349">Heme</keyword>
<comment type="subcellular location">
    <subcellularLocation>
        <location evidence="15">Secreted</location>
    </subcellularLocation>
</comment>
<feature type="binding site" evidence="12">
    <location>
        <position position="72"/>
    </location>
    <ligand>
        <name>Ca(2+)</name>
        <dbReference type="ChEBI" id="CHEBI:29108"/>
        <label>1</label>
    </ligand>
</feature>
<evidence type="ECO:0000256" key="1">
    <source>
        <dbReference type="ARBA" id="ARBA00000189"/>
    </source>
</evidence>
<feature type="binding site" evidence="11">
    <location>
        <position position="162"/>
    </location>
    <ligand>
        <name>substrate</name>
    </ligand>
</feature>
<dbReference type="InterPro" id="IPR010255">
    <property type="entry name" value="Haem_peroxidase_sf"/>
</dbReference>
<dbReference type="FunFam" id="1.10.420.10:FF:000007">
    <property type="entry name" value="Peroxidase"/>
    <property type="match status" value="1"/>
</dbReference>
<feature type="binding site" evidence="12">
    <location>
        <position position="193"/>
    </location>
    <ligand>
        <name>Ca(2+)</name>
        <dbReference type="ChEBI" id="CHEBI:29108"/>
        <label>2</label>
    </ligand>
</feature>
<comment type="cofactor">
    <cofactor evidence="12 15">
        <name>Ca(2+)</name>
        <dbReference type="ChEBI" id="CHEBI:29108"/>
    </cofactor>
    <text evidence="12 15">Binds 2 calcium ions per subunit.</text>
</comment>
<feature type="binding site" evidence="12">
    <location>
        <position position="247"/>
    </location>
    <ligand>
        <name>Ca(2+)</name>
        <dbReference type="ChEBI" id="CHEBI:29108"/>
        <label>2</label>
    </ligand>
</feature>
<evidence type="ECO:0000256" key="12">
    <source>
        <dbReference type="PIRSR" id="PIRSR600823-3"/>
    </source>
</evidence>
<comment type="function">
    <text evidence="15">Removal of H(2)O(2), oxidation of toxic reductants, biosynthesis and degradation of lignin, suberization, auxin catabolism, response to environmental stresses such as wounding, pathogen attack and oxidative stress.</text>
</comment>
<name>A0A498HRU3_MALDO</name>
<dbReference type="GO" id="GO:0006979">
    <property type="term" value="P:response to oxidative stress"/>
    <property type="evidence" value="ECO:0007669"/>
    <property type="project" value="UniProtKB-UniRule"/>
</dbReference>
<feature type="domain" description="Plant heme peroxidase family profile" evidence="16">
    <location>
        <begin position="23"/>
        <end position="324"/>
    </location>
</feature>
<keyword evidence="5 12" id="KW-0479">Metal-binding</keyword>
<feature type="binding site" description="axial binding residue" evidence="12">
    <location>
        <position position="192"/>
    </location>
    <ligand>
        <name>heme b</name>
        <dbReference type="ChEBI" id="CHEBI:60344"/>
    </ligand>
    <ligandPart>
        <name>Fe</name>
        <dbReference type="ChEBI" id="CHEBI:18248"/>
    </ligandPart>
</feature>
<evidence type="ECO:0000256" key="6">
    <source>
        <dbReference type="ARBA" id="ARBA00022729"/>
    </source>
</evidence>
<dbReference type="Gene3D" id="1.10.420.10">
    <property type="entry name" value="Peroxidase, domain 2"/>
    <property type="match status" value="1"/>
</dbReference>
<feature type="binding site" evidence="12">
    <location>
        <position position="65"/>
    </location>
    <ligand>
        <name>Ca(2+)</name>
        <dbReference type="ChEBI" id="CHEBI:29108"/>
        <label>1</label>
    </ligand>
</feature>
<proteinExistence type="inferred from homology"/>
<keyword evidence="15" id="KW-0376">Hydrogen peroxide</keyword>
<evidence type="ECO:0000256" key="14">
    <source>
        <dbReference type="PIRSR" id="PIRSR600823-5"/>
    </source>
</evidence>
<feature type="disulfide bond" evidence="14">
    <location>
        <begin position="66"/>
        <end position="71"/>
    </location>
</feature>
<feature type="binding site" evidence="12">
    <location>
        <position position="252"/>
    </location>
    <ligand>
        <name>Ca(2+)</name>
        <dbReference type="ChEBI" id="CHEBI:29108"/>
        <label>2</label>
    </ligand>
</feature>
<dbReference type="GO" id="GO:0046872">
    <property type="term" value="F:metal ion binding"/>
    <property type="evidence" value="ECO:0007669"/>
    <property type="project" value="UniProtKB-UniRule"/>
</dbReference>
<dbReference type="CDD" id="cd00693">
    <property type="entry name" value="secretory_peroxidase"/>
    <property type="match status" value="1"/>
</dbReference>
<dbReference type="EC" id="1.11.1.7" evidence="2 15"/>
<dbReference type="InterPro" id="IPR002016">
    <property type="entry name" value="Haem_peroxidase"/>
</dbReference>
<feature type="binding site" evidence="12">
    <location>
        <position position="87"/>
    </location>
    <ligand>
        <name>Ca(2+)</name>
        <dbReference type="ChEBI" id="CHEBI:29108"/>
        <label>1</label>
    </ligand>
</feature>
<keyword evidence="12 15" id="KW-0106">Calcium</keyword>
<dbReference type="STRING" id="3750.A0A498HRU3"/>
<dbReference type="AlphaFoldDB" id="A0A498HRU3"/>
<reference evidence="17 18" key="1">
    <citation type="submission" date="2018-10" db="EMBL/GenBank/DDBJ databases">
        <title>A high-quality apple genome assembly.</title>
        <authorList>
            <person name="Hu J."/>
        </authorList>
    </citation>
    <scope>NUCLEOTIDE SEQUENCE [LARGE SCALE GENOMIC DNA]</scope>
    <source>
        <strain evidence="18">cv. HFTH1</strain>
        <tissue evidence="17">Young leaf</tissue>
    </source>
</reference>
<dbReference type="InterPro" id="IPR033905">
    <property type="entry name" value="Secretory_peroxidase"/>
</dbReference>
<dbReference type="GO" id="GO:0020037">
    <property type="term" value="F:heme binding"/>
    <property type="evidence" value="ECO:0007669"/>
    <property type="project" value="UniProtKB-UniRule"/>
</dbReference>
<evidence type="ECO:0000256" key="5">
    <source>
        <dbReference type="ARBA" id="ARBA00022723"/>
    </source>
</evidence>
<dbReference type="SUPFAM" id="SSF48113">
    <property type="entry name" value="Heme-dependent peroxidases"/>
    <property type="match status" value="1"/>
</dbReference>
<dbReference type="GO" id="GO:0140825">
    <property type="term" value="F:lactoperoxidase activity"/>
    <property type="evidence" value="ECO:0007669"/>
    <property type="project" value="UniProtKB-EC"/>
</dbReference>
<evidence type="ECO:0000313" key="18">
    <source>
        <dbReference type="Proteomes" id="UP000290289"/>
    </source>
</evidence>
<feature type="binding site" evidence="12">
    <location>
        <position position="68"/>
    </location>
    <ligand>
        <name>Ca(2+)</name>
        <dbReference type="ChEBI" id="CHEBI:29108"/>
        <label>1</label>
    </ligand>
</feature>
<dbReference type="PRINTS" id="PR00458">
    <property type="entry name" value="PEROXIDASE"/>
</dbReference>